<dbReference type="PANTHER" id="PTHR18964:SF149">
    <property type="entry name" value="BIFUNCTIONAL UDP-N-ACETYLGLUCOSAMINE 2-EPIMERASE_N-ACETYLMANNOSAMINE KINASE"/>
    <property type="match status" value="1"/>
</dbReference>
<dbReference type="Pfam" id="PF13412">
    <property type="entry name" value="HTH_24"/>
    <property type="match status" value="1"/>
</dbReference>
<dbReference type="PANTHER" id="PTHR18964">
    <property type="entry name" value="ROK (REPRESSOR, ORF, KINASE) FAMILY"/>
    <property type="match status" value="1"/>
</dbReference>
<keyword evidence="3" id="KW-0859">Xylose metabolism</keyword>
<reference evidence="4 5" key="1">
    <citation type="submission" date="2018-10" db="EMBL/GenBank/DDBJ databases">
        <authorList>
            <person name="Zhang X."/>
        </authorList>
    </citation>
    <scope>NUCLEOTIDE SEQUENCE [LARGE SCALE GENOMIC DNA]</scope>
    <source>
        <strain evidence="4 5">SK-G1</strain>
    </source>
</reference>
<evidence type="ECO:0000313" key="4">
    <source>
        <dbReference type="EMBL" id="AYO31121.1"/>
    </source>
</evidence>
<dbReference type="AlphaFoldDB" id="A0A3G2R6S5"/>
<comment type="similarity">
    <text evidence="2">Belongs to the ROK (NagC/XylR) family.</text>
</comment>
<dbReference type="InterPro" id="IPR000600">
    <property type="entry name" value="ROK"/>
</dbReference>
<dbReference type="InterPro" id="IPR043129">
    <property type="entry name" value="ATPase_NBD"/>
</dbReference>
<evidence type="ECO:0000313" key="5">
    <source>
        <dbReference type="Proteomes" id="UP000280960"/>
    </source>
</evidence>
<dbReference type="GO" id="GO:0042732">
    <property type="term" value="P:D-xylose metabolic process"/>
    <property type="evidence" value="ECO:0007669"/>
    <property type="project" value="UniProtKB-KW"/>
</dbReference>
<dbReference type="Gene3D" id="3.30.420.40">
    <property type="match status" value="2"/>
</dbReference>
<dbReference type="Pfam" id="PF00480">
    <property type="entry name" value="ROK"/>
    <property type="match status" value="1"/>
</dbReference>
<accession>A0A3G2R6S5</accession>
<evidence type="ECO:0000256" key="1">
    <source>
        <dbReference type="ARBA" id="ARBA00002486"/>
    </source>
</evidence>
<name>A0A3G2R6S5_9FIRM</name>
<dbReference type="SUPFAM" id="SSF46785">
    <property type="entry name" value="Winged helix' DNA-binding domain"/>
    <property type="match status" value="1"/>
</dbReference>
<protein>
    <submittedName>
        <fullName evidence="4">ROK family protein</fullName>
    </submittedName>
</protein>
<sequence length="425" mass="46350">MQKRPGNSKYVKKLNRMTVLNIIKEREPISRQQLAKITGLTPPAITQIIRELIDMGFVKEVGLEKSCGGRRPVQLQFNPEAGFVIGIEVTRHETTLGIADLKNDPTDIQTFELDMTEPETGIPQLVDTIKQIINHNENYRDKNFLGLGVAFPGLLNIKEGIVKRSINLGPKWNGFPVKSAIEKEIGLPVYIENNSNASALAERWFGGGTEYKDLVYINLGEGISAGIIMDDRILQGFQGHAGEIGHIVIVEGGPLCNCGNRGCLESICGIPALVRKANSEMPLIKEEDPLKEIWKIKGKISINDILKSASIEGTYSNELIKQMGKYIGLAVADVINLYNPGVVFIGGKMAAAAAAFIDILKQTVDSHAFPEIAGSTDIKLSALDGNSGVIGACALALRELLKPNSNILDDVQPILDKQEAREDFI</sequence>
<dbReference type="InterPro" id="IPR036388">
    <property type="entry name" value="WH-like_DNA-bd_sf"/>
</dbReference>
<gene>
    <name evidence="4" type="ORF">D2962_11385</name>
</gene>
<dbReference type="InterPro" id="IPR036390">
    <property type="entry name" value="WH_DNA-bd_sf"/>
</dbReference>
<dbReference type="SUPFAM" id="SSF53067">
    <property type="entry name" value="Actin-like ATPase domain"/>
    <property type="match status" value="1"/>
</dbReference>
<keyword evidence="3" id="KW-0119">Carbohydrate metabolism</keyword>
<evidence type="ECO:0000256" key="3">
    <source>
        <dbReference type="ARBA" id="ARBA00022629"/>
    </source>
</evidence>
<dbReference type="RefSeq" id="WP_120766224.1">
    <property type="nucleotide sequence ID" value="NZ_CP033169.1"/>
</dbReference>
<proteinExistence type="inferred from homology"/>
<organism evidence="4 5">
    <name type="scientific">Biomaibacter acetigenes</name>
    <dbReference type="NCBI Taxonomy" id="2316383"/>
    <lineage>
        <taxon>Bacteria</taxon>
        <taxon>Bacillati</taxon>
        <taxon>Bacillota</taxon>
        <taxon>Clostridia</taxon>
        <taxon>Thermosediminibacterales</taxon>
        <taxon>Tepidanaerobacteraceae</taxon>
        <taxon>Biomaibacter</taxon>
    </lineage>
</organism>
<dbReference type="EMBL" id="CP033169">
    <property type="protein sequence ID" value="AYO31121.1"/>
    <property type="molecule type" value="Genomic_DNA"/>
</dbReference>
<dbReference type="Gene3D" id="1.10.10.10">
    <property type="entry name" value="Winged helix-like DNA-binding domain superfamily/Winged helix DNA-binding domain"/>
    <property type="match status" value="1"/>
</dbReference>
<dbReference type="Proteomes" id="UP000280960">
    <property type="component" value="Chromosome"/>
</dbReference>
<dbReference type="KEGG" id="bacg:D2962_11385"/>
<comment type="function">
    <text evidence="1">Transcriptional repressor of xylose-utilizing enzymes.</text>
</comment>
<evidence type="ECO:0000256" key="2">
    <source>
        <dbReference type="ARBA" id="ARBA00006479"/>
    </source>
</evidence>
<keyword evidence="5" id="KW-1185">Reference proteome</keyword>